<dbReference type="Pfam" id="PF15628">
    <property type="entry name" value="RRM_DME"/>
    <property type="match status" value="1"/>
</dbReference>
<dbReference type="GO" id="GO:0006284">
    <property type="term" value="P:base-excision repair"/>
    <property type="evidence" value="ECO:0007669"/>
    <property type="project" value="InterPro"/>
</dbReference>
<dbReference type="GO" id="GO:0051539">
    <property type="term" value="F:4 iron, 4 sulfur cluster binding"/>
    <property type="evidence" value="ECO:0007669"/>
    <property type="project" value="UniProtKB-KW"/>
</dbReference>
<feature type="compositionally biased region" description="Polar residues" evidence="10">
    <location>
        <begin position="319"/>
        <end position="330"/>
    </location>
</feature>
<dbReference type="InterPro" id="IPR044811">
    <property type="entry name" value="DME/ROS1"/>
</dbReference>
<dbReference type="CDD" id="cd00056">
    <property type="entry name" value="ENDO3c"/>
    <property type="match status" value="1"/>
</dbReference>
<keyword evidence="5" id="KW-0479">Metal-binding</keyword>
<feature type="compositionally biased region" description="Basic and acidic residues" evidence="10">
    <location>
        <begin position="345"/>
        <end position="357"/>
    </location>
</feature>
<dbReference type="GO" id="GO:0141166">
    <property type="term" value="P:chromosomal 5-methylcytosine DNA demethylation pathway"/>
    <property type="evidence" value="ECO:0007669"/>
    <property type="project" value="InterPro"/>
</dbReference>
<dbReference type="Pfam" id="PF15629">
    <property type="entry name" value="Perm-CXXC"/>
    <property type="match status" value="1"/>
</dbReference>
<evidence type="ECO:0000256" key="1">
    <source>
        <dbReference type="ARBA" id="ARBA00001966"/>
    </source>
</evidence>
<dbReference type="EMBL" id="KU950444">
    <property type="protein sequence ID" value="AND76219.1"/>
    <property type="molecule type" value="mRNA"/>
</dbReference>
<dbReference type="GO" id="GO:0019104">
    <property type="term" value="F:DNA N-glycosylase activity"/>
    <property type="evidence" value="ECO:0007669"/>
    <property type="project" value="InterPro"/>
</dbReference>
<evidence type="ECO:0000256" key="3">
    <source>
        <dbReference type="ARBA" id="ARBA00005646"/>
    </source>
</evidence>
<evidence type="ECO:0000256" key="9">
    <source>
        <dbReference type="ARBA" id="ARBA00023242"/>
    </source>
</evidence>
<organism evidence="12">
    <name type="scientific">Calotropis procera</name>
    <name type="common">Roostertree</name>
    <name type="synonym">Asclepias procera</name>
    <dbReference type="NCBI Taxonomy" id="141467"/>
    <lineage>
        <taxon>Eukaryota</taxon>
        <taxon>Viridiplantae</taxon>
        <taxon>Streptophyta</taxon>
        <taxon>Embryophyta</taxon>
        <taxon>Tracheophyta</taxon>
        <taxon>Spermatophyta</taxon>
        <taxon>Magnoliopsida</taxon>
        <taxon>eudicotyledons</taxon>
        <taxon>Gunneridae</taxon>
        <taxon>Pentapetalae</taxon>
        <taxon>asterids</taxon>
        <taxon>lamiids</taxon>
        <taxon>Gentianales</taxon>
        <taxon>Apocynaceae</taxon>
        <taxon>Asclepiadoideae</taxon>
        <taxon>Asclepiadeae</taxon>
        <taxon>Asclepiadinae</taxon>
        <taxon>Calotropis</taxon>
    </lineage>
</organism>
<evidence type="ECO:0000256" key="2">
    <source>
        <dbReference type="ARBA" id="ARBA00004123"/>
    </source>
</evidence>
<dbReference type="PANTHER" id="PTHR46213">
    <property type="entry name" value="TRANSCRIPTIONAL ACTIVATOR DEMETER"/>
    <property type="match status" value="1"/>
</dbReference>
<dbReference type="InterPro" id="IPR028925">
    <property type="entry name" value="RRM_DME"/>
</dbReference>
<dbReference type="Gene3D" id="1.10.1670.10">
    <property type="entry name" value="Helix-hairpin-Helix base-excision DNA repair enzymes (C-terminal)"/>
    <property type="match status" value="1"/>
</dbReference>
<comment type="cofactor">
    <cofactor evidence="1">
        <name>[4Fe-4S] cluster</name>
        <dbReference type="ChEBI" id="CHEBI:49883"/>
    </cofactor>
</comment>
<keyword evidence="7" id="KW-0411">Iron-sulfur</keyword>
<evidence type="ECO:0000256" key="6">
    <source>
        <dbReference type="ARBA" id="ARBA00023004"/>
    </source>
</evidence>
<dbReference type="GO" id="GO:0035514">
    <property type="term" value="F:DNA demethylase activity"/>
    <property type="evidence" value="ECO:0007669"/>
    <property type="project" value="InterPro"/>
</dbReference>
<reference evidence="12" key="1">
    <citation type="submission" date="2016-03" db="EMBL/GenBank/DDBJ databases">
        <title>Calotropis procera protein ros1 - like.</title>
        <authorList>
            <person name="Ramadan A.M."/>
            <person name="Hassanein S.E."/>
        </authorList>
    </citation>
    <scope>NUCLEOTIDE SEQUENCE</scope>
</reference>
<proteinExistence type="evidence at transcript level"/>
<dbReference type="GO" id="GO:0003906">
    <property type="term" value="F:DNA-(apurinic or apyrimidinic site) endonuclease activity"/>
    <property type="evidence" value="ECO:0007669"/>
    <property type="project" value="UniProtKB-ARBA"/>
</dbReference>
<keyword evidence="4" id="KW-0004">4Fe-4S</keyword>
<dbReference type="InterPro" id="IPR028924">
    <property type="entry name" value="Perm-CXXC"/>
</dbReference>
<dbReference type="SMART" id="SM00525">
    <property type="entry name" value="FES"/>
    <property type="match status" value="1"/>
</dbReference>
<evidence type="ECO:0000256" key="10">
    <source>
        <dbReference type="SAM" id="MobiDB-lite"/>
    </source>
</evidence>
<evidence type="ECO:0000256" key="7">
    <source>
        <dbReference type="ARBA" id="ARBA00023014"/>
    </source>
</evidence>
<feature type="domain" description="HhH-GPD" evidence="11">
    <location>
        <begin position="1311"/>
        <end position="1483"/>
    </location>
</feature>
<feature type="compositionally biased region" description="Basic residues" evidence="10">
    <location>
        <begin position="373"/>
        <end position="383"/>
    </location>
</feature>
<dbReference type="InterPro" id="IPR023170">
    <property type="entry name" value="HhH_base_excis_C"/>
</dbReference>
<evidence type="ECO:0000256" key="5">
    <source>
        <dbReference type="ARBA" id="ARBA00022723"/>
    </source>
</evidence>
<dbReference type="GO" id="GO:0046872">
    <property type="term" value="F:metal ion binding"/>
    <property type="evidence" value="ECO:0007669"/>
    <property type="project" value="UniProtKB-KW"/>
</dbReference>
<dbReference type="GO" id="GO:0003677">
    <property type="term" value="F:DNA binding"/>
    <property type="evidence" value="ECO:0007669"/>
    <property type="project" value="UniProtKB-KW"/>
</dbReference>
<dbReference type="InterPro" id="IPR003651">
    <property type="entry name" value="Endonuclease3_FeS-loop_motif"/>
</dbReference>
<dbReference type="InterPro" id="IPR003265">
    <property type="entry name" value="HhH-GPD_domain"/>
</dbReference>
<evidence type="ECO:0000259" key="11">
    <source>
        <dbReference type="SMART" id="SM00478"/>
    </source>
</evidence>
<feature type="compositionally biased region" description="Polar residues" evidence="10">
    <location>
        <begin position="1"/>
        <end position="19"/>
    </location>
</feature>
<accession>A0A172Q2E7</accession>
<comment type="subcellular location">
    <subcellularLocation>
        <location evidence="2">Nucleus</location>
    </subcellularLocation>
</comment>
<dbReference type="Gene3D" id="1.10.340.30">
    <property type="entry name" value="Hypothetical protein, domain 2"/>
    <property type="match status" value="1"/>
</dbReference>
<feature type="region of interest" description="Disordered" evidence="10">
    <location>
        <begin position="276"/>
        <end position="409"/>
    </location>
</feature>
<keyword evidence="8" id="KW-0238">DNA-binding</keyword>
<dbReference type="InterPro" id="IPR011257">
    <property type="entry name" value="DNA_glycosylase"/>
</dbReference>
<dbReference type="FunFam" id="1.10.1670.10:FF:000004">
    <property type="entry name" value="DNA glycosylase/AP lyase ROS1"/>
    <property type="match status" value="1"/>
</dbReference>
<feature type="region of interest" description="Disordered" evidence="10">
    <location>
        <begin position="1224"/>
        <end position="1245"/>
    </location>
</feature>
<dbReference type="SMART" id="SM00478">
    <property type="entry name" value="ENDO3c"/>
    <property type="match status" value="1"/>
</dbReference>
<keyword evidence="6" id="KW-0408">Iron</keyword>
<feature type="region of interest" description="Disordered" evidence="10">
    <location>
        <begin position="1"/>
        <end position="25"/>
    </location>
</feature>
<sequence>MEPGSENSLRVSETESSWIPITPAKPGFTEQQSICTAKQVELPQAGWINLQEFPPQTEGYQANGSESGPGFDNWEAALASKAHGDGLSVFDKFYKENADNLNSVSFKSLLALADAAATTETASVCSIFNDESRSSTANFTSEMEYAYFQSISATSSLGISRHAPKTLLAPDPPNCGIAIPSEPSFDLNSLPASLTDAGSSVGVSAQFVPATPDQNNRAKKDKALYMPSLCTNETTKDTDGLSEVTVRFDFHEDQNTGQPQLIEDESCATKSPVLWENHKPEKGSDQLSDLGKTPQQKPRRRKHRPKVVNESKTKRAANLRNSMPTGSQGISKPKRKYIRKGAVSKPEESPLESRTDGTELQTEPPVSAEISKQKRKYVKRKGIHQPTTPMDEGLSGSIDSKTTRVTRRSCRKSLNFESESQEAERSKDESCLDVDNQIEEKSADQPSSDVNSAEPCAKISHMSGQSISTMNLGQGMNLTVGKTAVGIPCDFTESMNHAFKSYLSVETQAPCFSSSSKIEELKDKSSASHSNKGTKGKCQIVFSDITHDKEVINSDEHCPARTSDFKGSSSTILSKDKQIRELKRPFSTEEPNSCSLNATGSHYNSLQVYVHMCTQNEFGKEGTPSLYFPPIYKKKRTEKMHNHAVSTNAFASKSIFEVPVIHHDSSSNQTQFAAADVQNNFDRLLGIENKERSTRKRSKGPTRVRDMASLLQICRQIPNSSTNGTVHSGLVHQGKASQEPHTCMDALVADTRATLTTKKRSKRNVIGHAPVMTSKNVSSVDAIIQQFNHLNIDGERNKFVAQEQHALVPYHKGNARGYEGQSALVVYGNNGTMIPFDDPFNYIKKRRPRPKVDLDDETNRVWKLLLENINNDGIDGIDEEKVKWWEDQREVFRGRADSFIARMRLVQGDRRFTRWKGSVIDSVVGVFLTQNVSDHLSSSAFISMASRFPIKSSSCPTSPCEEGTSEEPEVLDPYDTIEWHKKVADQQTSYQESMIQGQKYNKGQEINKNNFVDASEGIKSIEISKSLSSDSSEFGPDMYIAQVNKSSAQNNRELPSLEGYLKEFDDVISSQNSAVSPQHSLDSIGQIANKTESCCQSSSVTKLTSQDCSQTSFVELLQMAGTTMMDGIYHQENRNDSCNMDKSAKSEDTMPNLQRYQDLRNFPLFQDSRLPVNTKENEFSPTEQSELSEESVAGTSFRDILALNFDEVQKLSLENHTFTKRPVEMQEPELSSEVQKQRSRESTNQLANVLETTSNIQETRNSRKKAVESNLNAFSNLVETIDEMNPNMSKAKGGRDGKEKDIVFDWDSLRKQAQVDGKRRDRTADTMDSVDWEAVRCADVKEIADTIKERGMNNMLAERIKDFLNRVVRDHGSVDLEWLRDVPPDKAKEYLLSIRGLGLKSVECVRLLTLHHLAFPVDTNVGRIAVRLGWVPLQPLPESLQLHLLELYPVLESIQKYLWPRLCKLDQGTLYELHYQMITFGKVFCTKSKPNCNSCPMRGECRHFASAFASVRLTLPAPEEKSIVTRMENKAADRNQTEKIDHLLLPQPDPNHHMKPWTQATISEPIIEVPGTPEPVTVEVPSTPEPEQIQELEADIEDILLEDDEIPTIDLNIEQLNQNLQNFIQRTIEIEEGEMSKALVVLTPEAASIPMPKLKNINRLRTEHRVYEIPDNHLLVKGFDKREPDDPCPYLLAIWTPGETINSVQPPERRCNFEVSGNLCSEVTCFSCNSVREARSQTVRGTILIPCRTAMRGSFPLNGTYFQVNEVFADHESSHNPIDVPRDWLWNLQRRTVYFGTSIPTIFKGLSDKEIQYCFWKGFVCVRGFDRKLRAPRPLIGRLHFPASKLTRTRGKMDES</sequence>
<dbReference type="SUPFAM" id="SSF48150">
    <property type="entry name" value="DNA-glycosylase"/>
    <property type="match status" value="1"/>
</dbReference>
<evidence type="ECO:0000313" key="12">
    <source>
        <dbReference type="EMBL" id="AND76219.1"/>
    </source>
</evidence>
<feature type="compositionally biased region" description="Basic residues" evidence="10">
    <location>
        <begin position="297"/>
        <end position="306"/>
    </location>
</feature>
<name>A0A172Q2E7_CALPC</name>
<comment type="similarity">
    <text evidence="3">Belongs to the DNA glycosylase family. DEMETER subfamily.</text>
</comment>
<dbReference type="PANTHER" id="PTHR46213:SF13">
    <property type="entry name" value="DEMETER-LIKE PROTEIN 2-RELATED"/>
    <property type="match status" value="1"/>
</dbReference>
<feature type="region of interest" description="Disordered" evidence="10">
    <location>
        <begin position="1170"/>
        <end position="1192"/>
    </location>
</feature>
<keyword evidence="9" id="KW-0539">Nucleus</keyword>
<dbReference type="GO" id="GO:0005634">
    <property type="term" value="C:nucleus"/>
    <property type="evidence" value="ECO:0007669"/>
    <property type="project" value="UniProtKB-SubCell"/>
</dbReference>
<evidence type="ECO:0000256" key="4">
    <source>
        <dbReference type="ARBA" id="ARBA00022485"/>
    </source>
</evidence>
<evidence type="ECO:0000256" key="8">
    <source>
        <dbReference type="ARBA" id="ARBA00023125"/>
    </source>
</evidence>
<protein>
    <submittedName>
        <fullName evidence="12">ROS1-like protein</fullName>
    </submittedName>
</protein>